<dbReference type="EMBL" id="VNIM01000077">
    <property type="protein sequence ID" value="TVV71865.1"/>
    <property type="molecule type" value="Genomic_DNA"/>
</dbReference>
<evidence type="ECO:0000256" key="6">
    <source>
        <dbReference type="SAM" id="Phobius"/>
    </source>
</evidence>
<dbReference type="InterPro" id="IPR000612">
    <property type="entry name" value="PMP3"/>
</dbReference>
<feature type="transmembrane region" description="Helical" evidence="6">
    <location>
        <begin position="37"/>
        <end position="60"/>
    </location>
</feature>
<gene>
    <name evidence="7" type="ORF">FOY91_15870</name>
</gene>
<evidence type="ECO:0000256" key="4">
    <source>
        <dbReference type="ARBA" id="ARBA00022989"/>
    </source>
</evidence>
<keyword evidence="4 6" id="KW-1133">Transmembrane helix</keyword>
<evidence type="ECO:0000313" key="8">
    <source>
        <dbReference type="Proteomes" id="UP000318681"/>
    </source>
</evidence>
<comment type="subcellular location">
    <subcellularLocation>
        <location evidence="1">Membrane</location>
    </subcellularLocation>
</comment>
<dbReference type="AlphaFoldDB" id="A0A558QXM5"/>
<organism evidence="7 8">
    <name type="scientific">Alterirhizorhabdus solaris</name>
    <dbReference type="NCBI Taxonomy" id="2529389"/>
    <lineage>
        <taxon>Bacteria</taxon>
        <taxon>Pseudomonadati</taxon>
        <taxon>Pseudomonadota</taxon>
        <taxon>Alphaproteobacteria</taxon>
        <taxon>Sphingomonadales</taxon>
        <taxon>Rhizorhabdaceae</taxon>
        <taxon>Alterirhizorhabdus</taxon>
    </lineage>
</organism>
<evidence type="ECO:0000256" key="1">
    <source>
        <dbReference type="ARBA" id="ARBA00004370"/>
    </source>
</evidence>
<dbReference type="Pfam" id="PF01679">
    <property type="entry name" value="Pmp3"/>
    <property type="match status" value="1"/>
</dbReference>
<feature type="transmembrane region" description="Helical" evidence="6">
    <location>
        <begin position="12"/>
        <end position="31"/>
    </location>
</feature>
<keyword evidence="3 6" id="KW-0812">Transmembrane</keyword>
<keyword evidence="5 6" id="KW-0472">Membrane</keyword>
<dbReference type="OrthoDB" id="9810121at2"/>
<protein>
    <submittedName>
        <fullName evidence="7">YqaE/Pmp3 family membrane protein</fullName>
    </submittedName>
</protein>
<sequence>MANNLPPRERPGAAAIVAALLLPPLGIFLVRGLGLPFWIGVGLTCLGIIPGIVFALLTIFRAPPVETRPKKVTA</sequence>
<comment type="similarity">
    <text evidence="2">Belongs to the UPF0057 (PMP3) family.</text>
</comment>
<dbReference type="PANTHER" id="PTHR21659:SF42">
    <property type="entry name" value="UPF0057 MEMBRANE PROTEIN ZK632.10-RELATED"/>
    <property type="match status" value="1"/>
</dbReference>
<evidence type="ECO:0000313" key="7">
    <source>
        <dbReference type="EMBL" id="TVV71865.1"/>
    </source>
</evidence>
<dbReference type="RefSeq" id="WP_145154123.1">
    <property type="nucleotide sequence ID" value="NZ_VNIM01000077.1"/>
</dbReference>
<dbReference type="Proteomes" id="UP000318681">
    <property type="component" value="Unassembled WGS sequence"/>
</dbReference>
<comment type="caution">
    <text evidence="7">The sequence shown here is derived from an EMBL/GenBank/DDBJ whole genome shotgun (WGS) entry which is preliminary data.</text>
</comment>
<evidence type="ECO:0000256" key="2">
    <source>
        <dbReference type="ARBA" id="ARBA00009530"/>
    </source>
</evidence>
<evidence type="ECO:0000256" key="3">
    <source>
        <dbReference type="ARBA" id="ARBA00022692"/>
    </source>
</evidence>
<keyword evidence="8" id="KW-1185">Reference proteome</keyword>
<dbReference type="GO" id="GO:0016020">
    <property type="term" value="C:membrane"/>
    <property type="evidence" value="ECO:0007669"/>
    <property type="project" value="UniProtKB-SubCell"/>
</dbReference>
<dbReference type="PROSITE" id="PS01309">
    <property type="entry name" value="UPF0057"/>
    <property type="match status" value="1"/>
</dbReference>
<name>A0A558QXM5_9SPHN</name>
<accession>A0A558QXM5</accession>
<dbReference type="PANTHER" id="PTHR21659">
    <property type="entry name" value="HYDROPHOBIC PROTEIN RCI2 LOW TEMPERATURE AND SALT RESPONSIVE PROTEIN LTI6 -RELATED"/>
    <property type="match status" value="1"/>
</dbReference>
<reference evidence="7 8" key="1">
    <citation type="submission" date="2019-07" db="EMBL/GenBank/DDBJ databases">
        <title>Sphingomonas solaris sp. nov., isolated from a solar panel from Boston, Massachusetts.</title>
        <authorList>
            <person name="Tanner K."/>
            <person name="Pascual J."/>
            <person name="Mancuso C."/>
            <person name="Pereto J."/>
            <person name="Khalil A."/>
            <person name="Vilanova C."/>
        </authorList>
    </citation>
    <scope>NUCLEOTIDE SEQUENCE [LARGE SCALE GENOMIC DNA]</scope>
    <source>
        <strain evidence="7 8">R4DWN</strain>
    </source>
</reference>
<evidence type="ECO:0000256" key="5">
    <source>
        <dbReference type="ARBA" id="ARBA00023136"/>
    </source>
</evidence>
<proteinExistence type="inferred from homology"/>